<dbReference type="InterPro" id="IPR007221">
    <property type="entry name" value="MreC"/>
</dbReference>
<evidence type="ECO:0000256" key="1">
    <source>
        <dbReference type="ARBA" id="ARBA00009369"/>
    </source>
</evidence>
<comment type="similarity">
    <text evidence="1 5">Belongs to the MreC family.</text>
</comment>
<evidence type="ECO:0000313" key="8">
    <source>
        <dbReference type="EMBL" id="BCK79566.1"/>
    </source>
</evidence>
<evidence type="ECO:0000256" key="2">
    <source>
        <dbReference type="ARBA" id="ARBA00013855"/>
    </source>
</evidence>
<keyword evidence="8" id="KW-0614">Plasmid</keyword>
<dbReference type="EMBL" id="AP023416">
    <property type="protein sequence ID" value="BCK79566.1"/>
    <property type="molecule type" value="Genomic_DNA"/>
</dbReference>
<dbReference type="Proteomes" id="UP000681343">
    <property type="component" value="Plasmid pMM35_01"/>
</dbReference>
<dbReference type="PANTHER" id="PTHR34138">
    <property type="entry name" value="CELL SHAPE-DETERMINING PROTEIN MREC"/>
    <property type="match status" value="1"/>
</dbReference>
<dbReference type="Gene3D" id="2.40.10.350">
    <property type="entry name" value="Rod shape-determining protein MreC, domain 2"/>
    <property type="match status" value="1"/>
</dbReference>
<dbReference type="InterPro" id="IPR042177">
    <property type="entry name" value="Cell/Rod_1"/>
</dbReference>
<evidence type="ECO:0000259" key="7">
    <source>
        <dbReference type="Pfam" id="PF04085"/>
    </source>
</evidence>
<gene>
    <name evidence="8" type="ORF">MM35RIKEN_17580</name>
</gene>
<dbReference type="AlphaFoldDB" id="A0A810Q123"/>
<reference evidence="8" key="1">
    <citation type="submission" date="2020-09" db="EMBL/GenBank/DDBJ databases">
        <title>New species isolated from human feces.</title>
        <authorList>
            <person name="Kitahara M."/>
            <person name="Shigeno Y."/>
            <person name="Shime M."/>
            <person name="Matsumoto Y."/>
            <person name="Nakamura S."/>
            <person name="Motooka D."/>
            <person name="Fukuoka S."/>
            <person name="Nishikawa H."/>
            <person name="Benno Y."/>
        </authorList>
    </citation>
    <scope>NUCLEOTIDE SEQUENCE</scope>
    <source>
        <strain evidence="8">MM35</strain>
        <plasmid evidence="8">pMM35_01</plasmid>
    </source>
</reference>
<geneLocation type="plasmid" evidence="8 9">
    <name>pMM35_01</name>
</geneLocation>
<dbReference type="Pfam" id="PF04085">
    <property type="entry name" value="MreC"/>
    <property type="match status" value="1"/>
</dbReference>
<keyword evidence="3 5" id="KW-0133">Cell shape</keyword>
<evidence type="ECO:0000256" key="3">
    <source>
        <dbReference type="ARBA" id="ARBA00022960"/>
    </source>
</evidence>
<dbReference type="InterPro" id="IPR055342">
    <property type="entry name" value="MreC_beta-barrel_core"/>
</dbReference>
<name>A0A810Q123_9FIRM</name>
<evidence type="ECO:0000313" key="9">
    <source>
        <dbReference type="Proteomes" id="UP000681343"/>
    </source>
</evidence>
<dbReference type="PIRSF" id="PIRSF038471">
    <property type="entry name" value="MreC"/>
    <property type="match status" value="1"/>
</dbReference>
<feature type="coiled-coil region" evidence="6">
    <location>
        <begin position="59"/>
        <end position="103"/>
    </location>
</feature>
<evidence type="ECO:0000256" key="4">
    <source>
        <dbReference type="ARBA" id="ARBA00032089"/>
    </source>
</evidence>
<dbReference type="GO" id="GO:0008360">
    <property type="term" value="P:regulation of cell shape"/>
    <property type="evidence" value="ECO:0007669"/>
    <property type="project" value="UniProtKB-KW"/>
</dbReference>
<dbReference type="RefSeq" id="WP_212821251.1">
    <property type="nucleotide sequence ID" value="NZ_AP023416.1"/>
</dbReference>
<keyword evidence="9" id="KW-1185">Reference proteome</keyword>
<dbReference type="Gene3D" id="2.40.10.340">
    <property type="entry name" value="Rod shape-determining protein MreC, domain 1"/>
    <property type="match status" value="1"/>
</dbReference>
<dbReference type="InterPro" id="IPR042175">
    <property type="entry name" value="Cell/Rod_MreC_2"/>
</dbReference>
<dbReference type="NCBIfam" id="TIGR00219">
    <property type="entry name" value="mreC"/>
    <property type="match status" value="1"/>
</dbReference>
<comment type="function">
    <text evidence="5">Involved in formation and maintenance of cell shape.</text>
</comment>
<dbReference type="PANTHER" id="PTHR34138:SF1">
    <property type="entry name" value="CELL SHAPE-DETERMINING PROTEIN MREC"/>
    <property type="match status" value="1"/>
</dbReference>
<dbReference type="KEGG" id="vfa:MM35RIKEN_17580"/>
<dbReference type="GO" id="GO:0005886">
    <property type="term" value="C:plasma membrane"/>
    <property type="evidence" value="ECO:0007669"/>
    <property type="project" value="TreeGrafter"/>
</dbReference>
<keyword evidence="6" id="KW-0175">Coiled coil</keyword>
<organism evidence="8 9">
    <name type="scientific">Vescimonas fastidiosa</name>
    <dbReference type="NCBI Taxonomy" id="2714353"/>
    <lineage>
        <taxon>Bacteria</taxon>
        <taxon>Bacillati</taxon>
        <taxon>Bacillota</taxon>
        <taxon>Clostridia</taxon>
        <taxon>Eubacteriales</taxon>
        <taxon>Oscillospiraceae</taxon>
        <taxon>Vescimonas</taxon>
    </lineage>
</organism>
<protein>
    <recommendedName>
        <fullName evidence="2 5">Cell shape-determining protein MreC</fullName>
    </recommendedName>
    <alternativeName>
        <fullName evidence="4 5">Cell shape protein MreC</fullName>
    </alternativeName>
</protein>
<evidence type="ECO:0000256" key="5">
    <source>
        <dbReference type="PIRNR" id="PIRNR038471"/>
    </source>
</evidence>
<proteinExistence type="inferred from homology"/>
<sequence length="277" mass="29693">MKNFFNKMGIWILAAAVVIVLTLSILSATGTGLLDNIAGTIASPFRSAGAAIGNWVGSISDKFDDVDTLQKENEELKKRIAELEEANRQAQTDSQENERLRNLLNLRQQRRDFTFESAKVTQYENSNWASTLTLNRGTSSGVAVNNCVVDEYGALVGVVTEVGLNWCTVATVLDTQAQFGATVFRTGEAAVAMGDLSLMSSGKVKLNYLSGTNPPVGGDLVLTSGLGGYFPSGLVIGSVEDVRTDDSGLTQYAVVQPNVRPESLVQVFVITAFDIVD</sequence>
<feature type="domain" description="Rod shape-determining protein MreC beta-barrel core" evidence="7">
    <location>
        <begin position="120"/>
        <end position="270"/>
    </location>
</feature>
<accession>A0A810Q123</accession>
<evidence type="ECO:0000256" key="6">
    <source>
        <dbReference type="SAM" id="Coils"/>
    </source>
</evidence>